<dbReference type="PANTHER" id="PTHR14905">
    <property type="entry name" value="NG37"/>
    <property type="match status" value="1"/>
</dbReference>
<proteinExistence type="predicted"/>
<keyword evidence="3 4" id="KW-0732">Signal</keyword>
<sequence>MGFQRVYITTGVLLTIWLLCLSPRVTVSGVEEVPLGSASLAFVFDITGSMYDDLLQVIDGAARILETAKSRRTQPLYNYVLVPFHDPEYLKLTSRQSCIILDTHGFEGLNFDDIGPVIVTTDSEEFQEELRDLYVQGGGDCPEMSVGAIKTALEVSLPNSFIYVFTDARAKDYYLTEDVLSLIQQKQSQITVFLKIWILSKLSFGG</sequence>
<dbReference type="GeneID" id="20243011"/>
<comment type="subcellular location">
    <subcellularLocation>
        <location evidence="1">Secreted</location>
    </subcellularLocation>
</comment>
<evidence type="ECO:0000313" key="6">
    <source>
        <dbReference type="EMBL" id="ESO95845.1"/>
    </source>
</evidence>
<dbReference type="PANTHER" id="PTHR14905:SF7">
    <property type="entry name" value="VON WILLEBRAND FACTOR A DOMAIN-CONTAINING PROTEIN 7"/>
    <property type="match status" value="1"/>
</dbReference>
<dbReference type="OrthoDB" id="5985519at2759"/>
<dbReference type="Proteomes" id="UP000030746">
    <property type="component" value="Unassembled WGS sequence"/>
</dbReference>
<dbReference type="OMA" id="PAHFEQR"/>
<evidence type="ECO:0000256" key="3">
    <source>
        <dbReference type="ARBA" id="ARBA00022729"/>
    </source>
</evidence>
<dbReference type="SUPFAM" id="SSF53300">
    <property type="entry name" value="vWA-like"/>
    <property type="match status" value="1"/>
</dbReference>
<feature type="domain" description="Hemicentin-1-like von Willebrand factor A" evidence="5">
    <location>
        <begin position="113"/>
        <end position="194"/>
    </location>
</feature>
<dbReference type="KEGG" id="lgi:LOTGIDRAFT_175087"/>
<evidence type="ECO:0000259" key="5">
    <source>
        <dbReference type="Pfam" id="PF25106"/>
    </source>
</evidence>
<feature type="domain" description="Hemicentin-1-like von Willebrand factor A" evidence="5">
    <location>
        <begin position="39"/>
        <end position="94"/>
    </location>
</feature>
<dbReference type="Pfam" id="PF25106">
    <property type="entry name" value="VWA_4"/>
    <property type="match status" value="2"/>
</dbReference>
<dbReference type="InterPro" id="IPR052577">
    <property type="entry name" value="VWA7"/>
</dbReference>
<evidence type="ECO:0000313" key="7">
    <source>
        <dbReference type="Proteomes" id="UP000030746"/>
    </source>
</evidence>
<dbReference type="InterPro" id="IPR056861">
    <property type="entry name" value="HMCN1-like_VWA"/>
</dbReference>
<evidence type="ECO:0000256" key="4">
    <source>
        <dbReference type="SAM" id="SignalP"/>
    </source>
</evidence>
<gene>
    <name evidence="6" type="ORF">LOTGIDRAFT_175087</name>
</gene>
<evidence type="ECO:0000256" key="1">
    <source>
        <dbReference type="ARBA" id="ARBA00004613"/>
    </source>
</evidence>
<feature type="signal peptide" evidence="4">
    <location>
        <begin position="1"/>
        <end position="29"/>
    </location>
</feature>
<dbReference type="CTD" id="20243011"/>
<protein>
    <recommendedName>
        <fullName evidence="5">Hemicentin-1-like von Willebrand factor A domain-containing protein</fullName>
    </recommendedName>
</protein>
<dbReference type="AlphaFoldDB" id="V4AM85"/>
<keyword evidence="7" id="KW-1185">Reference proteome</keyword>
<dbReference type="HOGENOM" id="CLU_1333265_0_0_1"/>
<feature type="chain" id="PRO_5004716169" description="Hemicentin-1-like von Willebrand factor A domain-containing protein" evidence="4">
    <location>
        <begin position="30"/>
        <end position="206"/>
    </location>
</feature>
<dbReference type="InterPro" id="IPR036465">
    <property type="entry name" value="vWFA_dom_sf"/>
</dbReference>
<dbReference type="Gene3D" id="3.40.50.410">
    <property type="entry name" value="von Willebrand factor, type A domain"/>
    <property type="match status" value="1"/>
</dbReference>
<evidence type="ECO:0000256" key="2">
    <source>
        <dbReference type="ARBA" id="ARBA00022525"/>
    </source>
</evidence>
<dbReference type="STRING" id="225164.V4AM85"/>
<dbReference type="EMBL" id="KB201607">
    <property type="protein sequence ID" value="ESO95845.1"/>
    <property type="molecule type" value="Genomic_DNA"/>
</dbReference>
<reference evidence="6 7" key="1">
    <citation type="journal article" date="2013" name="Nature">
        <title>Insights into bilaterian evolution from three spiralian genomes.</title>
        <authorList>
            <person name="Simakov O."/>
            <person name="Marletaz F."/>
            <person name="Cho S.J."/>
            <person name="Edsinger-Gonzales E."/>
            <person name="Havlak P."/>
            <person name="Hellsten U."/>
            <person name="Kuo D.H."/>
            <person name="Larsson T."/>
            <person name="Lv J."/>
            <person name="Arendt D."/>
            <person name="Savage R."/>
            <person name="Osoegawa K."/>
            <person name="de Jong P."/>
            <person name="Grimwood J."/>
            <person name="Chapman J.A."/>
            <person name="Shapiro H."/>
            <person name="Aerts A."/>
            <person name="Otillar R.P."/>
            <person name="Terry A.Y."/>
            <person name="Boore J.L."/>
            <person name="Grigoriev I.V."/>
            <person name="Lindberg D.R."/>
            <person name="Seaver E.C."/>
            <person name="Weisblat D.A."/>
            <person name="Putnam N.H."/>
            <person name="Rokhsar D.S."/>
        </authorList>
    </citation>
    <scope>NUCLEOTIDE SEQUENCE [LARGE SCALE GENOMIC DNA]</scope>
</reference>
<accession>V4AM85</accession>
<keyword evidence="2" id="KW-0964">Secreted</keyword>
<dbReference type="RefSeq" id="XP_009053472.1">
    <property type="nucleotide sequence ID" value="XM_009055224.1"/>
</dbReference>
<organism evidence="6 7">
    <name type="scientific">Lottia gigantea</name>
    <name type="common">Giant owl limpet</name>
    <dbReference type="NCBI Taxonomy" id="225164"/>
    <lineage>
        <taxon>Eukaryota</taxon>
        <taxon>Metazoa</taxon>
        <taxon>Spiralia</taxon>
        <taxon>Lophotrochozoa</taxon>
        <taxon>Mollusca</taxon>
        <taxon>Gastropoda</taxon>
        <taxon>Patellogastropoda</taxon>
        <taxon>Lottioidea</taxon>
        <taxon>Lottiidae</taxon>
        <taxon>Lottia</taxon>
    </lineage>
</organism>
<name>V4AM85_LOTGI</name>